<evidence type="ECO:0000256" key="8">
    <source>
        <dbReference type="ARBA" id="ARBA00024040"/>
    </source>
</evidence>
<dbReference type="GO" id="GO:0003700">
    <property type="term" value="F:DNA-binding transcription factor activity"/>
    <property type="evidence" value="ECO:0007669"/>
    <property type="project" value="InterPro"/>
</dbReference>
<keyword evidence="7 9" id="KW-0539">Nucleus</keyword>
<evidence type="ECO:0000256" key="10">
    <source>
        <dbReference type="RuleBase" id="RU000682"/>
    </source>
</evidence>
<evidence type="ECO:0000256" key="1">
    <source>
        <dbReference type="ARBA" id="ARBA00004123"/>
    </source>
</evidence>
<feature type="DNA-binding region" description="Homeobox" evidence="9">
    <location>
        <begin position="18"/>
        <end position="82"/>
    </location>
</feature>
<evidence type="ECO:0000256" key="5">
    <source>
        <dbReference type="ARBA" id="ARBA00023155"/>
    </source>
</evidence>
<feature type="domain" description="Homeobox" evidence="12">
    <location>
        <begin position="16"/>
        <end position="81"/>
    </location>
</feature>
<sequence>MEGDNIVNNGSGGSGGTPASSRWNPTKEQINMLENLYMQGIRTPSAEQIQQITSRLRAFGHIEGKNVFYWFQNHKARQRQKQKQESLAYINRFLHRTQPIFPSHPCSNVVCGPYFLPVQSDMGFNQQHIPKVPLSGGIRRRLKTHQKMDKSRTSCGVAVSQQVTNRTISNPINQETLALFPLHPTGILQGKEDQNHPCVLADQTSTSPTTTATPSSSSEVEESPAGDHQHFYNFFCGEQEAFHGKTKRPYDGNRYRSFPNFLTPHKQLIGDEDLGVRISVFMFVDSKAILQKAGSENFLSVFGYVDCGTGILKLEVWGFD</sequence>
<dbReference type="Proteomes" id="UP000813462">
    <property type="component" value="Unassembled WGS sequence"/>
</dbReference>
<keyword evidence="3" id="KW-0805">Transcription regulation</keyword>
<feature type="region of interest" description="Disordered" evidence="11">
    <location>
        <begin position="1"/>
        <end position="24"/>
    </location>
</feature>
<comment type="subcellular location">
    <subcellularLocation>
        <location evidence="1 9 10">Nucleus</location>
    </subcellularLocation>
</comment>
<dbReference type="GO" id="GO:0099402">
    <property type="term" value="P:plant organ development"/>
    <property type="evidence" value="ECO:0007669"/>
    <property type="project" value="InterPro"/>
</dbReference>
<evidence type="ECO:0000259" key="12">
    <source>
        <dbReference type="PROSITE" id="PS50071"/>
    </source>
</evidence>
<evidence type="ECO:0000256" key="3">
    <source>
        <dbReference type="ARBA" id="ARBA00023015"/>
    </source>
</evidence>
<dbReference type="FunFam" id="1.10.10.60:FF:000146">
    <property type="entry name" value="WUSCHEL-related homeobox 4"/>
    <property type="match status" value="1"/>
</dbReference>
<feature type="compositionally biased region" description="Low complexity" evidence="11">
    <location>
        <begin position="204"/>
        <end position="218"/>
    </location>
</feature>
<feature type="region of interest" description="Disordered" evidence="11">
    <location>
        <begin position="202"/>
        <end position="224"/>
    </location>
</feature>
<dbReference type="Gene3D" id="1.10.10.60">
    <property type="entry name" value="Homeodomain-like"/>
    <property type="match status" value="1"/>
</dbReference>
<comment type="similarity">
    <text evidence="8">Belongs to the WUS homeobox family.</text>
</comment>
<dbReference type="InterPro" id="IPR001356">
    <property type="entry name" value="HD"/>
</dbReference>
<keyword evidence="6" id="KW-0804">Transcription</keyword>
<dbReference type="CDD" id="cd00086">
    <property type="entry name" value="homeodomain"/>
    <property type="match status" value="1"/>
</dbReference>
<gene>
    <name evidence="13" type="ORF">FEM48_Zijuj02G0077500</name>
</gene>
<evidence type="ECO:0000256" key="9">
    <source>
        <dbReference type="PROSITE-ProRule" id="PRU00108"/>
    </source>
</evidence>
<evidence type="ECO:0000313" key="13">
    <source>
        <dbReference type="EMBL" id="KAH7542473.1"/>
    </source>
</evidence>
<dbReference type="GO" id="GO:0003677">
    <property type="term" value="F:DNA binding"/>
    <property type="evidence" value="ECO:0007669"/>
    <property type="project" value="UniProtKB-UniRule"/>
</dbReference>
<keyword evidence="4 9" id="KW-0238">DNA-binding</keyword>
<dbReference type="GO" id="GO:0005634">
    <property type="term" value="C:nucleus"/>
    <property type="evidence" value="ECO:0007669"/>
    <property type="project" value="UniProtKB-SubCell"/>
</dbReference>
<evidence type="ECO:0000256" key="6">
    <source>
        <dbReference type="ARBA" id="ARBA00023163"/>
    </source>
</evidence>
<dbReference type="SMART" id="SM00389">
    <property type="entry name" value="HOX"/>
    <property type="match status" value="1"/>
</dbReference>
<dbReference type="PROSITE" id="PS50071">
    <property type="entry name" value="HOMEOBOX_2"/>
    <property type="match status" value="1"/>
</dbReference>
<accession>A0A978VUH8</accession>
<keyword evidence="5 9" id="KW-0371">Homeobox</keyword>
<evidence type="ECO:0000256" key="2">
    <source>
        <dbReference type="ARBA" id="ARBA00022473"/>
    </source>
</evidence>
<dbReference type="EMBL" id="JAEACU010000002">
    <property type="protein sequence ID" value="KAH7542473.1"/>
    <property type="molecule type" value="Genomic_DNA"/>
</dbReference>
<evidence type="ECO:0000256" key="11">
    <source>
        <dbReference type="SAM" id="MobiDB-lite"/>
    </source>
</evidence>
<dbReference type="PANTHER" id="PTHR45940:SF6">
    <property type="entry name" value="WUSCHEL-RELATED HOMEOBOX 2"/>
    <property type="match status" value="1"/>
</dbReference>
<evidence type="ECO:0000256" key="4">
    <source>
        <dbReference type="ARBA" id="ARBA00023125"/>
    </source>
</evidence>
<dbReference type="Pfam" id="PF00046">
    <property type="entry name" value="Homeodomain"/>
    <property type="match status" value="1"/>
</dbReference>
<reference evidence="13" key="1">
    <citation type="journal article" date="2021" name="Front. Plant Sci.">
        <title>Chromosome-Scale Genome Assembly for Chinese Sour Jujube and Insights Into Its Genome Evolution and Domestication Signature.</title>
        <authorList>
            <person name="Shen L.-Y."/>
            <person name="Luo H."/>
            <person name="Wang X.-L."/>
            <person name="Wang X.-M."/>
            <person name="Qiu X.-J."/>
            <person name="Liu H."/>
            <person name="Zhou S.-S."/>
            <person name="Jia K.-H."/>
            <person name="Nie S."/>
            <person name="Bao Y.-T."/>
            <person name="Zhang R.-G."/>
            <person name="Yun Q.-Z."/>
            <person name="Chai Y.-H."/>
            <person name="Lu J.-Y."/>
            <person name="Li Y."/>
            <person name="Zhao S.-W."/>
            <person name="Mao J.-F."/>
            <person name="Jia S.-G."/>
            <person name="Mao Y.-M."/>
        </authorList>
    </citation>
    <scope>NUCLEOTIDE SEQUENCE</scope>
    <source>
        <strain evidence="13">AT0</strain>
        <tissue evidence="13">Leaf</tissue>
    </source>
</reference>
<organism evidence="13 14">
    <name type="scientific">Ziziphus jujuba var. spinosa</name>
    <dbReference type="NCBI Taxonomy" id="714518"/>
    <lineage>
        <taxon>Eukaryota</taxon>
        <taxon>Viridiplantae</taxon>
        <taxon>Streptophyta</taxon>
        <taxon>Embryophyta</taxon>
        <taxon>Tracheophyta</taxon>
        <taxon>Spermatophyta</taxon>
        <taxon>Magnoliopsida</taxon>
        <taxon>eudicotyledons</taxon>
        <taxon>Gunneridae</taxon>
        <taxon>Pentapetalae</taxon>
        <taxon>rosids</taxon>
        <taxon>fabids</taxon>
        <taxon>Rosales</taxon>
        <taxon>Rhamnaceae</taxon>
        <taxon>Paliureae</taxon>
        <taxon>Ziziphus</taxon>
    </lineage>
</organism>
<dbReference type="SUPFAM" id="SSF46689">
    <property type="entry name" value="Homeodomain-like"/>
    <property type="match status" value="1"/>
</dbReference>
<dbReference type="PANTHER" id="PTHR45940">
    <property type="entry name" value="WUSCHEL-RELATED HOMEOBOX 1-RELATED"/>
    <property type="match status" value="1"/>
</dbReference>
<dbReference type="AlphaFoldDB" id="A0A978VUH8"/>
<dbReference type="InterPro" id="IPR044555">
    <property type="entry name" value="WUSCHEL-like"/>
</dbReference>
<proteinExistence type="inferred from homology"/>
<name>A0A978VUH8_ZIZJJ</name>
<protein>
    <recommendedName>
        <fullName evidence="12">Homeobox domain-containing protein</fullName>
    </recommendedName>
</protein>
<evidence type="ECO:0000256" key="7">
    <source>
        <dbReference type="ARBA" id="ARBA00023242"/>
    </source>
</evidence>
<keyword evidence="2" id="KW-0217">Developmental protein</keyword>
<comment type="caution">
    <text evidence="13">The sequence shown here is derived from an EMBL/GenBank/DDBJ whole genome shotgun (WGS) entry which is preliminary data.</text>
</comment>
<evidence type="ECO:0000313" key="14">
    <source>
        <dbReference type="Proteomes" id="UP000813462"/>
    </source>
</evidence>
<dbReference type="InterPro" id="IPR009057">
    <property type="entry name" value="Homeodomain-like_sf"/>
</dbReference>